<feature type="region of interest" description="Disordered" evidence="1">
    <location>
        <begin position="53"/>
        <end position="84"/>
    </location>
</feature>
<protein>
    <submittedName>
        <fullName evidence="2">Uncharacterized protein</fullName>
    </submittedName>
</protein>
<gene>
    <name evidence="2" type="ORF">NESM_000450700</name>
</gene>
<evidence type="ECO:0000313" key="3">
    <source>
        <dbReference type="Proteomes" id="UP001430356"/>
    </source>
</evidence>
<sequence>MSASTASAVEGSLEDDLALLAAALRVNNSDTWAGKPQQQSFCVYDIAAASSAADAPRATPAEQSSSGSAGGSGDGDDGDDGGHALDALMADYITAVRNLRACEARTRDAAGDVAASAAAPRASAPTDMADLLHALDSLPPLPSKRGETL</sequence>
<name>A0AAW0EPR8_9TRYP</name>
<evidence type="ECO:0000313" key="2">
    <source>
        <dbReference type="EMBL" id="KAK7195252.1"/>
    </source>
</evidence>
<evidence type="ECO:0000256" key="1">
    <source>
        <dbReference type="SAM" id="MobiDB-lite"/>
    </source>
</evidence>
<comment type="caution">
    <text evidence="2">The sequence shown here is derived from an EMBL/GenBank/DDBJ whole genome shotgun (WGS) entry which is preliminary data.</text>
</comment>
<accession>A0AAW0EPR8</accession>
<dbReference type="AlphaFoldDB" id="A0AAW0EPR8"/>
<keyword evidence="3" id="KW-1185">Reference proteome</keyword>
<organism evidence="2 3">
    <name type="scientific">Novymonas esmeraldas</name>
    <dbReference type="NCBI Taxonomy" id="1808958"/>
    <lineage>
        <taxon>Eukaryota</taxon>
        <taxon>Discoba</taxon>
        <taxon>Euglenozoa</taxon>
        <taxon>Kinetoplastea</taxon>
        <taxon>Metakinetoplastina</taxon>
        <taxon>Trypanosomatida</taxon>
        <taxon>Trypanosomatidae</taxon>
        <taxon>Novymonas</taxon>
    </lineage>
</organism>
<proteinExistence type="predicted"/>
<dbReference type="Proteomes" id="UP001430356">
    <property type="component" value="Unassembled WGS sequence"/>
</dbReference>
<dbReference type="EMBL" id="JAECZO010000050">
    <property type="protein sequence ID" value="KAK7195252.1"/>
    <property type="molecule type" value="Genomic_DNA"/>
</dbReference>
<feature type="compositionally biased region" description="Low complexity" evidence="1">
    <location>
        <begin position="53"/>
        <end position="67"/>
    </location>
</feature>
<reference evidence="2 3" key="1">
    <citation type="journal article" date="2021" name="MBio">
        <title>A New Model Trypanosomatid, Novymonas esmeraldas: Genomic Perception of Its 'Candidatus Pandoraea novymonadis' Endosymbiont.</title>
        <authorList>
            <person name="Zakharova A."/>
            <person name="Saura A."/>
            <person name="Butenko A."/>
            <person name="Podesvova L."/>
            <person name="Warmusova S."/>
            <person name="Kostygov A.Y."/>
            <person name="Nenarokova A."/>
            <person name="Lukes J."/>
            <person name="Opperdoes F.R."/>
            <person name="Yurchenko V."/>
        </authorList>
    </citation>
    <scope>NUCLEOTIDE SEQUENCE [LARGE SCALE GENOMIC DNA]</scope>
    <source>
        <strain evidence="2 3">E262AT.01</strain>
    </source>
</reference>